<dbReference type="InterPro" id="IPR001878">
    <property type="entry name" value="Znf_CCHC"/>
</dbReference>
<evidence type="ECO:0000256" key="7">
    <source>
        <dbReference type="PROSITE-ProRule" id="PRU00047"/>
    </source>
</evidence>
<reference evidence="11" key="1">
    <citation type="submission" date="2023-01" db="EMBL/GenBank/DDBJ databases">
        <title>The growth and conidiation of Purpureocillium lavendulum are regulated by nitrogen source and histone H3K14 acetylation.</title>
        <authorList>
            <person name="Tang P."/>
            <person name="Han J."/>
            <person name="Zhang C."/>
            <person name="Tang P."/>
            <person name="Qi F."/>
            <person name="Zhang K."/>
            <person name="Liang L."/>
        </authorList>
    </citation>
    <scope>NUCLEOTIDE SEQUENCE</scope>
    <source>
        <strain evidence="11">YMF1.00683</strain>
    </source>
</reference>
<evidence type="ECO:0000313" key="12">
    <source>
        <dbReference type="Proteomes" id="UP001163105"/>
    </source>
</evidence>
<dbReference type="SUPFAM" id="SSF47954">
    <property type="entry name" value="Cyclin-like"/>
    <property type="match status" value="1"/>
</dbReference>
<evidence type="ECO:0000256" key="5">
    <source>
        <dbReference type="ARBA" id="ARBA00023163"/>
    </source>
</evidence>
<feature type="region of interest" description="Disordered" evidence="8">
    <location>
        <begin position="71"/>
        <end position="96"/>
    </location>
</feature>
<dbReference type="InterPro" id="IPR001584">
    <property type="entry name" value="Integrase_cat-core"/>
</dbReference>
<dbReference type="PANTHER" id="PTHR47663">
    <property type="entry name" value="XYLANOLYTIC TRANSCRIPTIONAL ACTIVATOR XLNR-RELATED"/>
    <property type="match status" value="1"/>
</dbReference>
<evidence type="ECO:0000259" key="10">
    <source>
        <dbReference type="PROSITE" id="PS50994"/>
    </source>
</evidence>
<evidence type="ECO:0000256" key="1">
    <source>
        <dbReference type="ARBA" id="ARBA00022833"/>
    </source>
</evidence>
<dbReference type="Pfam" id="PF04082">
    <property type="entry name" value="Fungal_trans"/>
    <property type="match status" value="1"/>
</dbReference>
<evidence type="ECO:0000259" key="9">
    <source>
        <dbReference type="PROSITE" id="PS50158"/>
    </source>
</evidence>
<proteinExistence type="predicted"/>
<dbReference type="InterPro" id="IPR006671">
    <property type="entry name" value="Cyclin_N"/>
</dbReference>
<dbReference type="Gene3D" id="2.40.70.10">
    <property type="entry name" value="Acid Proteases"/>
    <property type="match status" value="1"/>
</dbReference>
<comment type="caution">
    <text evidence="11">The sequence shown here is derived from an EMBL/GenBank/DDBJ whole genome shotgun (WGS) entry which is preliminary data.</text>
</comment>
<keyword evidence="6" id="KW-0539">Nucleus</keyword>
<accession>A0AB34FGN6</accession>
<gene>
    <name evidence="11" type="ORF">O9K51_09408</name>
</gene>
<feature type="region of interest" description="Disordered" evidence="8">
    <location>
        <begin position="1556"/>
        <end position="1577"/>
    </location>
</feature>
<dbReference type="GO" id="GO:0003723">
    <property type="term" value="F:RNA binding"/>
    <property type="evidence" value="ECO:0007669"/>
    <property type="project" value="UniProtKB-KW"/>
</dbReference>
<feature type="domain" description="CCHC-type" evidence="9">
    <location>
        <begin position="351"/>
        <end position="365"/>
    </location>
</feature>
<feature type="region of interest" description="Disordered" evidence="8">
    <location>
        <begin position="1345"/>
        <end position="1365"/>
    </location>
</feature>
<dbReference type="InterPro" id="IPR007219">
    <property type="entry name" value="XnlR_reg_dom"/>
</dbReference>
<dbReference type="PROSITE" id="PS50994">
    <property type="entry name" value="INTEGRASE"/>
    <property type="match status" value="1"/>
</dbReference>
<dbReference type="InterPro" id="IPR021109">
    <property type="entry name" value="Peptidase_aspartic_dom_sf"/>
</dbReference>
<dbReference type="GO" id="GO:0015074">
    <property type="term" value="P:DNA integration"/>
    <property type="evidence" value="ECO:0007669"/>
    <property type="project" value="InterPro"/>
</dbReference>
<feature type="domain" description="Integrase catalytic" evidence="10">
    <location>
        <begin position="629"/>
        <end position="787"/>
    </location>
</feature>
<dbReference type="InterPro" id="IPR012337">
    <property type="entry name" value="RNaseH-like_sf"/>
</dbReference>
<protein>
    <submittedName>
        <fullName evidence="11">Transcriptional activator xlnR</fullName>
    </submittedName>
</protein>
<dbReference type="Gene3D" id="3.30.420.10">
    <property type="entry name" value="Ribonuclease H-like superfamily/Ribonuclease H"/>
    <property type="match status" value="1"/>
</dbReference>
<keyword evidence="7" id="KW-0863">Zinc-finger</keyword>
<dbReference type="InterPro" id="IPR056924">
    <property type="entry name" value="SH3_Tf2-1"/>
</dbReference>
<feature type="region of interest" description="Disordered" evidence="8">
    <location>
        <begin position="1"/>
        <end position="24"/>
    </location>
</feature>
<dbReference type="InterPro" id="IPR036397">
    <property type="entry name" value="RNaseH_sf"/>
</dbReference>
<dbReference type="Pfam" id="PF24626">
    <property type="entry name" value="SH3_Tf2-1"/>
    <property type="match status" value="1"/>
</dbReference>
<dbReference type="InterPro" id="IPR036915">
    <property type="entry name" value="Cyclin-like_sf"/>
</dbReference>
<dbReference type="CDD" id="cd00303">
    <property type="entry name" value="retropepsin_like"/>
    <property type="match status" value="1"/>
</dbReference>
<name>A0AB34FGN6_9HYPO</name>
<evidence type="ECO:0000256" key="8">
    <source>
        <dbReference type="SAM" id="MobiDB-lite"/>
    </source>
</evidence>
<evidence type="ECO:0000256" key="6">
    <source>
        <dbReference type="ARBA" id="ARBA00023242"/>
    </source>
</evidence>
<evidence type="ECO:0000256" key="2">
    <source>
        <dbReference type="ARBA" id="ARBA00022884"/>
    </source>
</evidence>
<dbReference type="GO" id="GO:0005634">
    <property type="term" value="C:nucleus"/>
    <property type="evidence" value="ECO:0007669"/>
    <property type="project" value="UniProtKB-ARBA"/>
</dbReference>
<dbReference type="GO" id="GO:0008270">
    <property type="term" value="F:zinc ion binding"/>
    <property type="evidence" value="ECO:0007669"/>
    <property type="project" value="UniProtKB-KW"/>
</dbReference>
<feature type="region of interest" description="Disordered" evidence="8">
    <location>
        <begin position="1701"/>
        <end position="1733"/>
    </location>
</feature>
<keyword evidence="4" id="KW-0238">DNA-binding</keyword>
<sequence>MDQQMQGGPPAGSPTRDPQGQQSAQQIYEQIWNQLQTDLNTRLAHINDQNVAQQQLLQTLTSRLTAATNITPGTTIGLPTPNPPPSFQSGPSDPTIEPDACRPRPKLPNVSTFDGKAGEFRTWINQMRRKLVTDATCLPTDNDKFAYIYSRLGGKAASMVASYVEKQEINGYTHQDFLDHLRACFDNPHRQTDALNEMRKLRQGNTAYIVHLRKYENLLAESGAWDWDDAAKVSMFKDTLADPLRETIAANALNLRDDEWTLWTRSVGRLATEQEYLRRKTTPTSTTAGTTANAAENAMEWEESTTTHVNKAATKGPDSKSGYAKGANGKVLRAKWVSKEELEERKRKGLCFRCGGSGHAYTHCKFAPAVRPDATASTVTVLPVGYSQEEVERGWEEAQKKMESSLMTVDVMIDNTKFVPTLIDLGSTCYCAIDDSLATSMNLKRVKIRPRFLELVAGVPRPDISEITCFDIDIDGHSRKMVYAYIIGGLNEQLILGRAWMNEDLVELNPAEGTLYIGTSGITVRSVENRPPTQTSIKRVVATAYSALVRRAKRESTAAELGTRVFAASLADINKALKPKVKGDPMKLLPEHFHKALPLFDAQKAKELPPHRQGIDHTIEIETGEDGGKKTIPWGPLYSMSRDELLVLRKTLTELLDQGFIRKGTVLCGLVDEDIDTIANGFITQVVAHHGFPEAIVSDRGPQFINAVWKRVCQLLGITRRISTAYHPETDGSTERMNQTVELYLRVFATHCQDNWEKLLPIAQLAINNRNAASTGISPFFMTHGYTVDPIQTDEPLRDGNKSPVERGEGIVKKLQEAWEYAQAAMAHAQEVQQQYANQHRQPATQLKVGDKVWLNLRNIKTVRPSKKLDWKHAKYTVLEEVSPLAYRLDTPPGIHNVFHTDLLKLAANDPFPSQHQDDYQPEPILNDEGEQEWEIEEILQARTGGLRAENEIPHPNIPALGACPPTTTANEPAGVIDDVLTFILLSIAVSGSDFKSDCFKWWSKAIRLAHSLSLNREDERCPGPVSPCANPICSCHRDREDASIADIERKEERRRVFWLLYSLDRHLSLSFNTVLSIPDSYCEVYAPLPESIWENLDQMGPEELPHRVTGPPLVASGTGFFEYFLPLMAILGDIIEVHHRRRHPRLGGQEDTFSVAVIQDLLSNFELTLGILGSDASLNSQAFDRPGLPSRDVSASIPTPTIHHGTTPSPSIGAGDQPRVRLVKAYSTHILHVLHVLLHGKWDAISMLDDGDNWIASQSFTECASHAISASQSVSTILLIDPELTFMSYLFGIYLLQGSFILLLFADRMPQIGPNESVEHACEDIIRAHEVCVVTLNTEFQASPNIRDLPSPPSSSIDSPSERSVDNGLPTLEVFIAQLVVTAKVQVSTLMSTIVFMARLKSKLRPMAQGLRCTPHRIFLASLILAGKLLNDHSPANKYWARYSSISTGAYTFGFNCTEVNLMEKQLLFLLEWKLHITEHDLYRELDVFLKPIRVRMVEEVQQQEAITRFPSGQKPTDRASAICNDDVVIEGVHHNSPAFPYPKRKRKFLHPNLNEDGIESSQTAPTTEGLSPSVRDTKRRNVHWASPVKVVLGYWRDSPVPEPDRRHAVIGFIDVLDRLRTRIQPRTAAGEPIKKYPLPPEPSANWVKFEGIVFADHLVGLDSYQIKEYVRIATQENMANEMSDEDLVSVAVARAEENRAYDNPSKAPPIAYGLELPGRRDSRAEPKRRTTSNGFATINTNLAELPNGCNLCHCLTEKCRHSIRRAAQAHSNIPAIQLIEVKANDELTKAEAAQTRAEKYANRREQLAEGAAATTAGAVASTSRPVALFYEPDDLQRMGDRQTCQQTLPTKPGARDAKFYDGVKYERKSTGPFIGKLVSRGAIIEIDREDYVEYRVLTKPSLF</sequence>
<evidence type="ECO:0000256" key="3">
    <source>
        <dbReference type="ARBA" id="ARBA00023015"/>
    </source>
</evidence>
<dbReference type="Gene3D" id="1.10.472.10">
    <property type="entry name" value="Cyclin-like"/>
    <property type="match status" value="1"/>
</dbReference>
<feature type="compositionally biased region" description="Polar residues" evidence="8">
    <location>
        <begin position="1561"/>
        <end position="1572"/>
    </location>
</feature>
<keyword evidence="2" id="KW-0694">RNA-binding</keyword>
<dbReference type="Pfam" id="PF00134">
    <property type="entry name" value="Cyclin_N"/>
    <property type="match status" value="1"/>
</dbReference>
<organism evidence="11 12">
    <name type="scientific">Purpureocillium lavendulum</name>
    <dbReference type="NCBI Taxonomy" id="1247861"/>
    <lineage>
        <taxon>Eukaryota</taxon>
        <taxon>Fungi</taxon>
        <taxon>Dikarya</taxon>
        <taxon>Ascomycota</taxon>
        <taxon>Pezizomycotina</taxon>
        <taxon>Sordariomycetes</taxon>
        <taxon>Hypocreomycetidae</taxon>
        <taxon>Hypocreales</taxon>
        <taxon>Ophiocordycipitaceae</taxon>
        <taxon>Purpureocillium</taxon>
    </lineage>
</organism>
<dbReference type="SUPFAM" id="SSF53098">
    <property type="entry name" value="Ribonuclease H-like"/>
    <property type="match status" value="1"/>
</dbReference>
<dbReference type="PANTHER" id="PTHR47663:SF1">
    <property type="entry name" value="XYLANOLYTIC TRANSCRIPTIONAL ACTIVATOR XLNR-RELATED"/>
    <property type="match status" value="1"/>
</dbReference>
<dbReference type="CDD" id="cd12148">
    <property type="entry name" value="fungal_TF_MHR"/>
    <property type="match status" value="1"/>
</dbReference>
<dbReference type="InterPro" id="IPR051439">
    <property type="entry name" value="XlnR/Xlr1"/>
</dbReference>
<dbReference type="CDD" id="cd20557">
    <property type="entry name" value="CYCLIN_ScPCL1-like"/>
    <property type="match status" value="1"/>
</dbReference>
<keyword evidence="7" id="KW-0479">Metal-binding</keyword>
<keyword evidence="1" id="KW-0862">Zinc</keyword>
<keyword evidence="12" id="KW-1185">Reference proteome</keyword>
<feature type="compositionally biased region" description="Basic and acidic residues" evidence="8">
    <location>
        <begin position="1719"/>
        <end position="1730"/>
    </location>
</feature>
<evidence type="ECO:0000256" key="4">
    <source>
        <dbReference type="ARBA" id="ARBA00023125"/>
    </source>
</evidence>
<keyword evidence="5" id="KW-0804">Transcription</keyword>
<dbReference type="Proteomes" id="UP001163105">
    <property type="component" value="Unassembled WGS sequence"/>
</dbReference>
<dbReference type="GO" id="GO:0006351">
    <property type="term" value="P:DNA-templated transcription"/>
    <property type="evidence" value="ECO:0007669"/>
    <property type="project" value="InterPro"/>
</dbReference>
<dbReference type="SMART" id="SM00906">
    <property type="entry name" value="Fungal_trans"/>
    <property type="match status" value="1"/>
</dbReference>
<dbReference type="PROSITE" id="PS50158">
    <property type="entry name" value="ZF_CCHC"/>
    <property type="match status" value="1"/>
</dbReference>
<keyword evidence="3" id="KW-0805">Transcription regulation</keyword>
<dbReference type="EMBL" id="JAQHRD010000009">
    <property type="protein sequence ID" value="KAJ6437986.1"/>
    <property type="molecule type" value="Genomic_DNA"/>
</dbReference>
<dbReference type="GO" id="GO:0003677">
    <property type="term" value="F:DNA binding"/>
    <property type="evidence" value="ECO:0007669"/>
    <property type="project" value="UniProtKB-KW"/>
</dbReference>
<evidence type="ECO:0000313" key="11">
    <source>
        <dbReference type="EMBL" id="KAJ6437986.1"/>
    </source>
</evidence>